<organism evidence="2 3">
    <name type="scientific">Candidatus Woesebacteria bacterium RIFCSPLOWO2_01_FULL_44_14</name>
    <dbReference type="NCBI Taxonomy" id="1802525"/>
    <lineage>
        <taxon>Bacteria</taxon>
        <taxon>Candidatus Woeseibacteriota</taxon>
    </lineage>
</organism>
<dbReference type="CDD" id="cd02440">
    <property type="entry name" value="AdoMet_MTases"/>
    <property type="match status" value="1"/>
</dbReference>
<proteinExistence type="predicted"/>
<comment type="caution">
    <text evidence="2">The sequence shown here is derived from an EMBL/GenBank/DDBJ whole genome shotgun (WGS) entry which is preliminary data.</text>
</comment>
<protein>
    <recommendedName>
        <fullName evidence="1">Methyltransferase small domain-containing protein</fullName>
    </recommendedName>
</protein>
<dbReference type="GO" id="GO:0008168">
    <property type="term" value="F:methyltransferase activity"/>
    <property type="evidence" value="ECO:0007669"/>
    <property type="project" value="InterPro"/>
</dbReference>
<dbReference type="Proteomes" id="UP000178429">
    <property type="component" value="Unassembled WGS sequence"/>
</dbReference>
<name>A0A1F8C5D9_9BACT</name>
<reference evidence="2 3" key="1">
    <citation type="journal article" date="2016" name="Nat. Commun.">
        <title>Thousands of microbial genomes shed light on interconnected biogeochemical processes in an aquifer system.</title>
        <authorList>
            <person name="Anantharaman K."/>
            <person name="Brown C.T."/>
            <person name="Hug L.A."/>
            <person name="Sharon I."/>
            <person name="Castelle C.J."/>
            <person name="Probst A.J."/>
            <person name="Thomas B.C."/>
            <person name="Singh A."/>
            <person name="Wilkins M.J."/>
            <person name="Karaoz U."/>
            <person name="Brodie E.L."/>
            <person name="Williams K.H."/>
            <person name="Hubbard S.S."/>
            <person name="Banfield J.F."/>
        </authorList>
    </citation>
    <scope>NUCLEOTIDE SEQUENCE [LARGE SCALE GENOMIC DNA]</scope>
</reference>
<accession>A0A1F8C5D9</accession>
<dbReference type="SUPFAM" id="SSF53335">
    <property type="entry name" value="S-adenosyl-L-methionine-dependent methyltransferases"/>
    <property type="match status" value="1"/>
</dbReference>
<dbReference type="InterPro" id="IPR007848">
    <property type="entry name" value="Small_mtfrase_dom"/>
</dbReference>
<dbReference type="STRING" id="1802525.A2975_01650"/>
<evidence type="ECO:0000259" key="1">
    <source>
        <dbReference type="Pfam" id="PF05175"/>
    </source>
</evidence>
<dbReference type="Gene3D" id="3.40.50.150">
    <property type="entry name" value="Vaccinia Virus protein VP39"/>
    <property type="match status" value="1"/>
</dbReference>
<evidence type="ECO:0000313" key="3">
    <source>
        <dbReference type="Proteomes" id="UP000178429"/>
    </source>
</evidence>
<dbReference type="Pfam" id="PF05175">
    <property type="entry name" value="MTS"/>
    <property type="match status" value="1"/>
</dbReference>
<gene>
    <name evidence="2" type="ORF">A2975_01650</name>
</gene>
<dbReference type="InterPro" id="IPR029063">
    <property type="entry name" value="SAM-dependent_MTases_sf"/>
</dbReference>
<dbReference type="AlphaFoldDB" id="A0A1F8C5D9"/>
<feature type="domain" description="Methyltransferase small" evidence="1">
    <location>
        <begin position="36"/>
        <end position="178"/>
    </location>
</feature>
<evidence type="ECO:0000313" key="2">
    <source>
        <dbReference type="EMBL" id="OGM70958.1"/>
    </source>
</evidence>
<dbReference type="EMBL" id="MGHL01000001">
    <property type="protein sequence ID" value="OGM70958.1"/>
    <property type="molecule type" value="Genomic_DNA"/>
</dbReference>
<sequence length="201" mass="23039">MENSETLLPTQQNFIDRFTMLLNNNHPGWIQKNMDLDFTIIDIGFGAGDEFRPLKQLFPKASFLAIDKDDFAVETAEFLKKIHNLKLRTIRGDAGDSKSYLDLENQPVRAKLIIIRNPSIFSSEKGSNWYNALEQAKNHLGPDGLIYITTEKLHELHDLHTTLKSLGLKIEVAEDRTQFSQKEMSSVFPEDFIMIATKKQK</sequence>